<sequence length="96" mass="10424">MPELRLGRLPKVGVARLTIALPEPLKEELDLYAAEHSRLYEPVDTVALIPHMLEAFLRSDRGWRGRKAKAGGAPRARPTSPVTGPTRIEAEGSGGT</sequence>
<feature type="region of interest" description="Disordered" evidence="1">
    <location>
        <begin position="64"/>
        <end position="96"/>
    </location>
</feature>
<name>A0A7Y3WVF4_9HYPH</name>
<reference evidence="2 3" key="1">
    <citation type="submission" date="2018-11" db="EMBL/GenBank/DDBJ databases">
        <title>Genome sequencing and analysis.</title>
        <authorList>
            <person name="Huang Y.-T."/>
        </authorList>
    </citation>
    <scope>NUCLEOTIDE SEQUENCE [LARGE SCALE GENOMIC DNA]</scope>
    <source>
        <strain evidence="2 3">SHIN</strain>
    </source>
</reference>
<dbReference type="AlphaFoldDB" id="A0A7Y3WVF4"/>
<gene>
    <name evidence="2" type="ORF">EHE22_01515</name>
</gene>
<dbReference type="EMBL" id="PKQI01000001">
    <property type="protein sequence ID" value="NNV19106.1"/>
    <property type="molecule type" value="Genomic_DNA"/>
</dbReference>
<organism evidence="2 3">
    <name type="scientific">Brucella pseudogrignonensis</name>
    <dbReference type="NCBI Taxonomy" id="419475"/>
    <lineage>
        <taxon>Bacteria</taxon>
        <taxon>Pseudomonadati</taxon>
        <taxon>Pseudomonadota</taxon>
        <taxon>Alphaproteobacteria</taxon>
        <taxon>Hyphomicrobiales</taxon>
        <taxon>Brucellaceae</taxon>
        <taxon>Brucella/Ochrobactrum group</taxon>
        <taxon>Brucella</taxon>
    </lineage>
</organism>
<dbReference type="InterPro" id="IPR018733">
    <property type="entry name" value="DUF2274"/>
</dbReference>
<dbReference type="Proteomes" id="UP000526233">
    <property type="component" value="Unassembled WGS sequence"/>
</dbReference>
<comment type="caution">
    <text evidence="2">The sequence shown here is derived from an EMBL/GenBank/DDBJ whole genome shotgun (WGS) entry which is preliminary data.</text>
</comment>
<dbReference type="RefSeq" id="WP_171379585.1">
    <property type="nucleotide sequence ID" value="NZ_PKQI01000001.1"/>
</dbReference>
<evidence type="ECO:0000313" key="2">
    <source>
        <dbReference type="EMBL" id="NNV19106.1"/>
    </source>
</evidence>
<proteinExistence type="predicted"/>
<dbReference type="Pfam" id="PF10038">
    <property type="entry name" value="DUF2274"/>
    <property type="match status" value="1"/>
</dbReference>
<protein>
    <submittedName>
        <fullName evidence="2">DUF2274 domain-containing protein</fullName>
    </submittedName>
</protein>
<evidence type="ECO:0000313" key="3">
    <source>
        <dbReference type="Proteomes" id="UP000526233"/>
    </source>
</evidence>
<accession>A0A7Y3WVF4</accession>
<evidence type="ECO:0000256" key="1">
    <source>
        <dbReference type="SAM" id="MobiDB-lite"/>
    </source>
</evidence>